<evidence type="ECO:0000256" key="2">
    <source>
        <dbReference type="ARBA" id="ARBA00006042"/>
    </source>
</evidence>
<dbReference type="InterPro" id="IPR035892">
    <property type="entry name" value="C2_domain_sf"/>
</dbReference>
<reference evidence="9" key="1">
    <citation type="submission" date="2025-08" db="UniProtKB">
        <authorList>
            <consortium name="Ensembl"/>
        </authorList>
    </citation>
    <scope>IDENTIFICATION</scope>
</reference>
<evidence type="ECO:0000256" key="1">
    <source>
        <dbReference type="ARBA" id="ARBA00004138"/>
    </source>
</evidence>
<feature type="compositionally biased region" description="Basic and acidic residues" evidence="7">
    <location>
        <begin position="895"/>
        <end position="905"/>
    </location>
</feature>
<feature type="region of interest" description="Disordered" evidence="7">
    <location>
        <begin position="494"/>
        <end position="513"/>
    </location>
</feature>
<evidence type="ECO:0000256" key="7">
    <source>
        <dbReference type="SAM" id="MobiDB-lite"/>
    </source>
</evidence>
<keyword evidence="10" id="KW-1185">Reference proteome</keyword>
<keyword evidence="4" id="KW-0969">Cilium</keyword>
<evidence type="ECO:0000313" key="9">
    <source>
        <dbReference type="Ensembl" id="ENSPKIP00000033066.1"/>
    </source>
</evidence>
<feature type="region of interest" description="Disordered" evidence="7">
    <location>
        <begin position="891"/>
        <end position="919"/>
    </location>
</feature>
<feature type="compositionally biased region" description="Basic and acidic residues" evidence="7">
    <location>
        <begin position="366"/>
        <end position="380"/>
    </location>
</feature>
<proteinExistence type="inferred from homology"/>
<dbReference type="GO" id="GO:0005856">
    <property type="term" value="C:cytoskeleton"/>
    <property type="evidence" value="ECO:0007669"/>
    <property type="project" value="UniProtKB-ARBA"/>
</dbReference>
<dbReference type="STRING" id="1676925.ENSPKIP00000033066"/>
<dbReference type="PANTHER" id="PTHR14240:SF1">
    <property type="entry name" value="PROTEIN FANTOM-RELATED"/>
    <property type="match status" value="1"/>
</dbReference>
<evidence type="ECO:0000259" key="8">
    <source>
        <dbReference type="PROSITE" id="PS50004"/>
    </source>
</evidence>
<protein>
    <submittedName>
        <fullName evidence="9">RPGR interacting protein 1</fullName>
    </submittedName>
</protein>
<evidence type="ECO:0000256" key="6">
    <source>
        <dbReference type="SAM" id="Coils"/>
    </source>
</evidence>
<dbReference type="GO" id="GO:1905515">
    <property type="term" value="P:non-motile cilium assembly"/>
    <property type="evidence" value="ECO:0007669"/>
    <property type="project" value="TreeGrafter"/>
</dbReference>
<comment type="similarity">
    <text evidence="2">Belongs to the RPGRIP1 family.</text>
</comment>
<dbReference type="GO" id="GO:0046548">
    <property type="term" value="P:retinal rod cell development"/>
    <property type="evidence" value="ECO:0007669"/>
    <property type="project" value="TreeGrafter"/>
</dbReference>
<comment type="subcellular location">
    <subcellularLocation>
        <location evidence="1">Cell projection</location>
        <location evidence="1">Cilium</location>
    </subcellularLocation>
</comment>
<dbReference type="Ensembl" id="ENSPKIT00000013949.1">
    <property type="protein sequence ID" value="ENSPKIP00000033066.1"/>
    <property type="gene ID" value="ENSPKIG00000012908.1"/>
</dbReference>
<name>A0A3B3SSI0_9TELE</name>
<dbReference type="AlphaFoldDB" id="A0A3B3SSI0"/>
<feature type="coiled-coil region" evidence="6">
    <location>
        <begin position="6"/>
        <end position="97"/>
    </location>
</feature>
<dbReference type="CDD" id="cd00030">
    <property type="entry name" value="C2"/>
    <property type="match status" value="1"/>
</dbReference>
<evidence type="ECO:0000256" key="4">
    <source>
        <dbReference type="ARBA" id="ARBA00023069"/>
    </source>
</evidence>
<dbReference type="GeneTree" id="ENSGT00520000055620"/>
<dbReference type="Proteomes" id="UP000261540">
    <property type="component" value="Unplaced"/>
</dbReference>
<keyword evidence="5" id="KW-0966">Cell projection</keyword>
<evidence type="ECO:0000256" key="5">
    <source>
        <dbReference type="ARBA" id="ARBA00023273"/>
    </source>
</evidence>
<dbReference type="SUPFAM" id="SSF49562">
    <property type="entry name" value="C2 domain (Calcium/lipid-binding domain, CaLB)"/>
    <property type="match status" value="2"/>
</dbReference>
<dbReference type="Pfam" id="PF11618">
    <property type="entry name" value="C2-C2_1"/>
    <property type="match status" value="1"/>
</dbReference>
<dbReference type="InterPro" id="IPR021656">
    <property type="entry name" value="C2-C2_1"/>
</dbReference>
<evidence type="ECO:0000313" key="10">
    <source>
        <dbReference type="Proteomes" id="UP000261540"/>
    </source>
</evidence>
<dbReference type="GO" id="GO:0032391">
    <property type="term" value="C:photoreceptor connecting cilium"/>
    <property type="evidence" value="ECO:0007669"/>
    <property type="project" value="TreeGrafter"/>
</dbReference>
<dbReference type="PROSITE" id="PS50004">
    <property type="entry name" value="C2"/>
    <property type="match status" value="1"/>
</dbReference>
<organism evidence="9 10">
    <name type="scientific">Paramormyrops kingsleyae</name>
    <dbReference type="NCBI Taxonomy" id="1676925"/>
    <lineage>
        <taxon>Eukaryota</taxon>
        <taxon>Metazoa</taxon>
        <taxon>Chordata</taxon>
        <taxon>Craniata</taxon>
        <taxon>Vertebrata</taxon>
        <taxon>Euteleostomi</taxon>
        <taxon>Actinopterygii</taxon>
        <taxon>Neopterygii</taxon>
        <taxon>Teleostei</taxon>
        <taxon>Osteoglossocephala</taxon>
        <taxon>Osteoglossomorpha</taxon>
        <taxon>Osteoglossiformes</taxon>
        <taxon>Mormyridae</taxon>
        <taxon>Paramormyrops</taxon>
    </lineage>
</organism>
<feature type="compositionally biased region" description="Basic residues" evidence="7">
    <location>
        <begin position="906"/>
        <end position="916"/>
    </location>
</feature>
<accession>A0A3B3SSI0</accession>
<keyword evidence="3 6" id="KW-0175">Coiled coil</keyword>
<sequence length="1090" mass="124338">MYRMSREQLEDQCSRLQEENTILKQHCRTQERKMRRLSTKVMQLQQRHPGPGGAWEKELDETVQELEARVATLETQKEALQSKLDLAKQQFLELGNRAHSRVRGRVPDRSRGVRRAALTAPPHCGLISQADSHGEMGRPATSMQQSSVEELELTALSMTDSVRERESEVTEALRELRRQQAGNNRVAIQENLDVIHLQKQLADKGAALLVIQEKVNVLRESYEARLVESQKALKECQEALLQKVGELTEELKQERQKTLTMEGQLSTAMVSVQALEEFQERVADLERERNLLKDSYDGLLESTITAQDHQKMHAGQMDKNQVLQEQTWRVEIHRLQEELRVERQEKERLEKERKRMQQETNSIEELQQRERNTKESEQEKHASLEKEVLHCKEIVTSLQEKLDSVAEAFDMSVEDLSETLLQIKKFRLMYEAEERLRFLGDDVKVEEGVRELADLRATHAETVLELRKTREMLLLQSRINKDFQAELNIVKERAEREREESQKRTAEKDRQLERRAQRITTLQAQLKDLAYSPRSYKRTIPLQYNWAGGGQEEGEDDLIFGQLQPGESLLEIHLSGASFTSAGLRAVTQSSEPSEREASGQKVMTFCTYALLDFEMHSTPLVSGVQPNYGFTSRYPLSPLDFERLGKADGRIRAELHQALGGIQFVTCGDGWIPLSGAMERRGERVNGKASITDVRGEIIGILEFWVRIYPPVQLTCSLGDRQTLPSAPSQGALSWQGYVREEMFDFGGGIPNELEVVLERGVDLSAHWPGLLPDAYLLYRLYDLPPHVSPTIPCCTNPVFNDSASYPLAMTQDVLAYLHSNSLWVYVFDDRDDRLPPSYLAKTPIPLRPLSVGRQVRGDFVLRDSGGRPRGMVRVSLRWKYPFQSPEVSQTTKAIDREEQECSRQLHRPTAKPRTKTGLPKCEMVCRDSHTPSRPLSAILRRPGSVPFKAPESERGPSHWSADLATPCLVSSGNQVASLQPPARKRTSRLRSHVLVRGKPQPTSLRPANSPILEFQHKVINTCLNVYGHELNWATFHYSTPRISSTCKKNHQRNPKRKKRELDLVKGVKLGSIEMEITRITGKLSNVKN</sequence>
<dbReference type="InterPro" id="IPR000008">
    <property type="entry name" value="C2_dom"/>
</dbReference>
<dbReference type="Gene3D" id="2.60.40.150">
    <property type="entry name" value="C2 domain"/>
    <property type="match status" value="2"/>
</dbReference>
<reference evidence="9" key="2">
    <citation type="submission" date="2025-09" db="UniProtKB">
        <authorList>
            <consortium name="Ensembl"/>
        </authorList>
    </citation>
    <scope>IDENTIFICATION</scope>
</reference>
<evidence type="ECO:0000256" key="3">
    <source>
        <dbReference type="ARBA" id="ARBA00023054"/>
    </source>
</evidence>
<dbReference type="InterPro" id="IPR031139">
    <property type="entry name" value="RPGRIP1_fam"/>
</dbReference>
<dbReference type="PANTHER" id="PTHR14240">
    <property type="entry name" value="RETINITIS PIGMENTOSA GTPASE REGULATOR-INTERACTING PROTEIN"/>
    <property type="match status" value="1"/>
</dbReference>
<feature type="region of interest" description="Disordered" evidence="7">
    <location>
        <begin position="351"/>
        <end position="380"/>
    </location>
</feature>
<feature type="domain" description="C2" evidence="8">
    <location>
        <begin position="736"/>
        <end position="861"/>
    </location>
</feature>